<name>C7LVH7_DESBD</name>
<dbReference type="RefSeq" id="WP_015773824.1">
    <property type="nucleotide sequence ID" value="NC_013173.1"/>
</dbReference>
<dbReference type="KEGG" id="dba:Dbac_1641"/>
<dbReference type="HOGENOM" id="CLU_3042684_0_0_7"/>
<evidence type="ECO:0000256" key="1">
    <source>
        <dbReference type="SAM" id="Phobius"/>
    </source>
</evidence>
<gene>
    <name evidence="2" type="ordered locus">Dbac_1641</name>
</gene>
<accession>C7LVH7</accession>
<proteinExistence type="predicted"/>
<evidence type="ECO:0008006" key="4">
    <source>
        <dbReference type="Google" id="ProtNLM"/>
    </source>
</evidence>
<feature type="transmembrane region" description="Helical" evidence="1">
    <location>
        <begin position="32"/>
        <end position="52"/>
    </location>
</feature>
<sequence length="54" mass="5582">MAARFCPKCGTRLSGDTNHCAGCVQDAADRRLLGAALILPFLLAVAVVITGLPL</sequence>
<keyword evidence="1" id="KW-0472">Membrane</keyword>
<keyword evidence="1" id="KW-0812">Transmembrane</keyword>
<dbReference type="EMBL" id="CP001629">
    <property type="protein sequence ID" value="ACU89733.1"/>
    <property type="molecule type" value="Genomic_DNA"/>
</dbReference>
<organism evidence="2 3">
    <name type="scientific">Desulfomicrobium baculatum (strain DSM 4028 / VKM B-1378 / X)</name>
    <name type="common">Desulfovibrio baculatus</name>
    <dbReference type="NCBI Taxonomy" id="525897"/>
    <lineage>
        <taxon>Bacteria</taxon>
        <taxon>Pseudomonadati</taxon>
        <taxon>Thermodesulfobacteriota</taxon>
        <taxon>Desulfovibrionia</taxon>
        <taxon>Desulfovibrionales</taxon>
        <taxon>Desulfomicrobiaceae</taxon>
        <taxon>Desulfomicrobium</taxon>
    </lineage>
</organism>
<protein>
    <recommendedName>
        <fullName evidence="4">DUF2116 family Zn-ribbon domain-containing protein</fullName>
    </recommendedName>
</protein>
<dbReference type="AlphaFoldDB" id="C7LVH7"/>
<evidence type="ECO:0000313" key="3">
    <source>
        <dbReference type="Proteomes" id="UP000002216"/>
    </source>
</evidence>
<reference evidence="2 3" key="1">
    <citation type="journal article" date="2009" name="Stand. Genomic Sci.">
        <title>Complete genome sequence of Desulfomicrobium baculatum type strain (X).</title>
        <authorList>
            <person name="Copeland A."/>
            <person name="Spring S."/>
            <person name="Goker M."/>
            <person name="Schneider S."/>
            <person name="Lapidus A."/>
            <person name="Del Rio T.G."/>
            <person name="Tice H."/>
            <person name="Cheng J.F."/>
            <person name="Chen F."/>
            <person name="Nolan M."/>
            <person name="Bruce D."/>
            <person name="Goodwin L."/>
            <person name="Pitluck S."/>
            <person name="Ivanova N."/>
            <person name="Mavrommatis K."/>
            <person name="Ovchinnikova G."/>
            <person name="Pati A."/>
            <person name="Chen A."/>
            <person name="Palaniappan K."/>
            <person name="Land M."/>
            <person name="Hauser L."/>
            <person name="Chang Y.J."/>
            <person name="Jeffries C.C."/>
            <person name="Meincke L."/>
            <person name="Sims D."/>
            <person name="Brettin T."/>
            <person name="Detter J.C."/>
            <person name="Han C."/>
            <person name="Chain P."/>
            <person name="Bristow J."/>
            <person name="Eisen J.A."/>
            <person name="Markowitz V."/>
            <person name="Hugenholtz P."/>
            <person name="Kyrpides N.C."/>
            <person name="Klenk H.P."/>
            <person name="Lucas S."/>
        </authorList>
    </citation>
    <scope>NUCLEOTIDE SEQUENCE [LARGE SCALE GENOMIC DNA]</scope>
    <source>
        <strain evidence="3">DSM 4028 / VKM B-1378 / X</strain>
    </source>
</reference>
<keyword evidence="1" id="KW-1133">Transmembrane helix</keyword>
<keyword evidence="3" id="KW-1185">Reference proteome</keyword>
<dbReference type="Proteomes" id="UP000002216">
    <property type="component" value="Chromosome"/>
</dbReference>
<evidence type="ECO:0000313" key="2">
    <source>
        <dbReference type="EMBL" id="ACU89733.1"/>
    </source>
</evidence>